<reference evidence="10 17" key="5">
    <citation type="submission" date="2020-10" db="EMBL/GenBank/DDBJ databases">
        <title>Analysis of Genomes of Bacterial Isolates from Lameness Outbreaks in Broilers.</title>
        <authorList>
            <person name="Rhoads D."/>
            <person name="Ekesi N.S."/>
        </authorList>
    </citation>
    <scope>NUCLEOTIDE SEQUENCE [LARGE SCALE GENOMIC DNA]</scope>
    <source>
        <strain evidence="10 17">1409</strain>
    </source>
</reference>
<reference evidence="8 15" key="3">
    <citation type="journal article" date="2020" name="J. Appl. Microbiol.">
        <title>Genetic characterization of Shigatoxigenic and enteropathogenic Escherichia coli O80:H2 from diarrheic and septicemic calves and relatedness to human Shigatoxigenic E. coli O80:H2.</title>
        <authorList>
            <person name="Habets A."/>
            <person name="Crombe F."/>
            <person name="Nakamura K."/>
            <person name="Guerin V."/>
            <person name="De Rauw K."/>
            <person name="Pierard D."/>
            <person name="Saulmont M."/>
            <person name="Hayashi T."/>
            <person name="Mainil J.G."/>
            <person name="Thiry D."/>
        </authorList>
    </citation>
    <scope>NUCLEOTIDE SEQUENCE [LARGE SCALE GENOMIC DNA]</scope>
    <source>
        <strain evidence="9">EH3306</strain>
        <strain evidence="8 15">EH3307</strain>
    </source>
</reference>
<keyword evidence="3" id="KW-0449">Lipoprotein</keyword>
<dbReference type="Proteomes" id="UP001247581">
    <property type="component" value="Unassembled WGS sequence"/>
</dbReference>
<reference evidence="11" key="7">
    <citation type="journal article" date="2023" name="Front. Microbiol.">
        <title>Virotyping and genetic antimicrobial susceptibility testing of porcine ETEC/STEC strains and associated plasmid types.</title>
        <authorList>
            <person name="Vereecke N."/>
            <person name="Van Hoorde S."/>
            <person name="Sperling D."/>
            <person name="Theuns S."/>
            <person name="Devriendt B."/>
            <person name="Cox E."/>
        </authorList>
    </citation>
    <scope>NUCLEOTIDE SEQUENCE</scope>
    <source>
        <strain evidence="11">ETEC4085</strain>
    </source>
</reference>
<dbReference type="EMBL" id="CP063369">
    <property type="protein sequence ID" value="QOY30837.1"/>
    <property type="molecule type" value="Genomic_DNA"/>
</dbReference>
<evidence type="ECO:0000313" key="14">
    <source>
        <dbReference type="Proteomes" id="UP000460875"/>
    </source>
</evidence>
<dbReference type="Proteomes" id="UP000441160">
    <property type="component" value="Unassembled WGS sequence"/>
</dbReference>
<dbReference type="EMBL" id="WTQT01000030">
    <property type="protein sequence ID" value="MWR37277.1"/>
    <property type="molecule type" value="Genomic_DNA"/>
</dbReference>
<accession>A0A236MPS7</accession>
<evidence type="ECO:0000313" key="3">
    <source>
        <dbReference type="EMBL" id="MBA6238860.1"/>
    </source>
</evidence>
<accession>A0A061K772</accession>
<dbReference type="EMBL" id="JABUPJ010000008">
    <property type="protein sequence ID" value="NYQ38826.1"/>
    <property type="molecule type" value="Genomic_DNA"/>
</dbReference>
<evidence type="ECO:0000313" key="17">
    <source>
        <dbReference type="Proteomes" id="UP000581425"/>
    </source>
</evidence>
<protein>
    <submittedName>
        <fullName evidence="4">GspS/AspS pilotin family protein</fullName>
    </submittedName>
    <submittedName>
        <fullName evidence="3">Type II secretion system pilot lipoprotein GspS-beta</fullName>
    </submittedName>
</protein>
<evidence type="ECO:0000313" key="11">
    <source>
        <dbReference type="EMBL" id="WHI02717.1"/>
    </source>
</evidence>
<proteinExistence type="predicted"/>
<evidence type="ECO:0000313" key="12">
    <source>
        <dbReference type="Proteomes" id="UP000436482"/>
    </source>
</evidence>
<dbReference type="RefSeq" id="WP_001460060.1">
    <property type="nucleotide sequence ID" value="NZ_AP021893.1"/>
</dbReference>
<evidence type="ECO:0000313" key="4">
    <source>
        <dbReference type="EMBL" id="MDR6047370.1"/>
    </source>
</evidence>
<evidence type="ECO:0000313" key="13">
    <source>
        <dbReference type="Proteomes" id="UP000441160"/>
    </source>
</evidence>
<evidence type="ECO:0000313" key="10">
    <source>
        <dbReference type="EMBL" id="QOY30837.1"/>
    </source>
</evidence>
<dbReference type="Pfam" id="PF16549">
    <property type="entry name" value="T2SSS_2"/>
    <property type="match status" value="1"/>
</dbReference>
<evidence type="ECO:0000313" key="15">
    <source>
        <dbReference type="Proteomes" id="UP000517067"/>
    </source>
</evidence>
<dbReference type="PIRSF" id="PIRSF007010">
    <property type="entry name" value="UCP007010"/>
    <property type="match status" value="1"/>
</dbReference>
<evidence type="ECO:0000313" key="6">
    <source>
        <dbReference type="EMBL" id="MWR88597.1"/>
    </source>
</evidence>
<evidence type="ECO:0000313" key="16">
    <source>
        <dbReference type="Proteomes" id="UP000531813"/>
    </source>
</evidence>
<evidence type="ECO:0000313" key="9">
    <source>
        <dbReference type="EMBL" id="NYQ38826.1"/>
    </source>
</evidence>
<keyword evidence="1" id="KW-0732">Signal</keyword>
<reference evidence="2 16" key="2">
    <citation type="submission" date="2019-12" db="EMBL/GenBank/DDBJ databases">
        <authorList>
            <consortium name="GenomeTrakr network: Whole genome sequencing for foodborne pathogen traceback"/>
        </authorList>
    </citation>
    <scope>NUCLEOTIDE SEQUENCE [LARGE SCALE GENOMIC DNA]</scope>
    <source>
        <strain evidence="2 16">PSU-2243</strain>
    </source>
</reference>
<dbReference type="Proteomes" id="UP000531813">
    <property type="component" value="Unassembled WGS sequence"/>
</dbReference>
<evidence type="ECO:0000313" key="5">
    <source>
        <dbReference type="EMBL" id="MWR37277.1"/>
    </source>
</evidence>
<dbReference type="EMBL" id="JANIDP010000048">
    <property type="protein sequence ID" value="MDR6047370.1"/>
    <property type="molecule type" value="Genomic_DNA"/>
</dbReference>
<dbReference type="EMBL" id="WTQQ01000103">
    <property type="protein sequence ID" value="MWR88597.1"/>
    <property type="molecule type" value="Genomic_DNA"/>
</dbReference>
<dbReference type="Proteomes" id="UP000581425">
    <property type="component" value="Chromosome"/>
</dbReference>
<dbReference type="Proteomes" id="UP000517067">
    <property type="component" value="Unassembled WGS sequence"/>
</dbReference>
<organism evidence="3 17">
    <name type="scientific">Escherichia coli</name>
    <dbReference type="NCBI Taxonomy" id="562"/>
    <lineage>
        <taxon>Bacteria</taxon>
        <taxon>Pseudomonadati</taxon>
        <taxon>Pseudomonadota</taxon>
        <taxon>Gammaproteobacteria</taxon>
        <taxon>Enterobacterales</taxon>
        <taxon>Enterobacteriaceae</taxon>
        <taxon>Escherichia</taxon>
    </lineage>
</organism>
<dbReference type="EMBL" id="AASWIS010000002">
    <property type="protein sequence ID" value="EFH5891081.1"/>
    <property type="molecule type" value="Genomic_DNA"/>
</dbReference>
<dbReference type="Gene3D" id="3.30.300.250">
    <property type="match status" value="1"/>
</dbReference>
<evidence type="ECO:0000313" key="7">
    <source>
        <dbReference type="EMBL" id="MWU34301.1"/>
    </source>
</evidence>
<dbReference type="EMBL" id="JABUPU010000009">
    <property type="protein sequence ID" value="NYP85326.1"/>
    <property type="molecule type" value="Genomic_DNA"/>
</dbReference>
<name>A0A061K772_ECOLX</name>
<dbReference type="Proteomes" id="UP000540485">
    <property type="component" value="Unassembled WGS sequence"/>
</dbReference>
<reference evidence="3 17" key="4">
    <citation type="submission" date="2020-07" db="EMBL/GenBank/DDBJ databases">
        <title>Analysis of Genomes of Bacterial Isolates from Lameness Outbreaks in Broilers.</title>
        <authorList>
            <person name="Ekesi N.S."/>
            <person name="Alrubaye A."/>
            <person name="Rhoads D."/>
        </authorList>
    </citation>
    <scope>NUCLEOTIDE SEQUENCE [LARGE SCALE GENOMIC DNA]</scope>
    <source>
        <strain evidence="3 17">1409</strain>
    </source>
</reference>
<feature type="signal peptide" evidence="1">
    <location>
        <begin position="1"/>
        <end position="28"/>
    </location>
</feature>
<evidence type="ECO:0000313" key="2">
    <source>
        <dbReference type="EMBL" id="EFH5891081.1"/>
    </source>
</evidence>
<dbReference type="AlphaFoldDB" id="A0A061K772"/>
<dbReference type="Proteomes" id="UP000436482">
    <property type="component" value="Unassembled WGS sequence"/>
</dbReference>
<dbReference type="PROSITE" id="PS51257">
    <property type="entry name" value="PROKAR_LIPOPROTEIN"/>
    <property type="match status" value="1"/>
</dbReference>
<evidence type="ECO:0000313" key="8">
    <source>
        <dbReference type="EMBL" id="NYP85326.1"/>
    </source>
</evidence>
<dbReference type="InterPro" id="IPR016502">
    <property type="entry name" value="T2SSS_2"/>
</dbReference>
<feature type="chain" id="PRO_5015026898" evidence="1">
    <location>
        <begin position="29"/>
        <end position="136"/>
    </location>
</feature>
<sequence length="136" mass="14714">MSIKQMPGRVLISLLLSVTGLLSGCASHNENASLLAKKQAQNISQNLPIKSAGYTLVLAQSSGTTLKMTIISEAGTQTTQTPDAFLTSYQRQMCTDPTVKLMLTEGINYSITINDTRTGNQYQRKLDRTTCGIVKA</sequence>
<dbReference type="EMBL" id="WTRX01000263">
    <property type="protein sequence ID" value="MWU34301.1"/>
    <property type="molecule type" value="Genomic_DNA"/>
</dbReference>
<reference evidence="12 13" key="1">
    <citation type="submission" date="2019-12" db="EMBL/GenBank/DDBJ databases">
        <title>Enteriobacteria Tanzani isolates_8377-8380.</title>
        <authorList>
            <person name="Subbiah M."/>
            <person name="Call D."/>
        </authorList>
    </citation>
    <scope>NUCLEOTIDE SEQUENCE [LARGE SCALE GENOMIC DNA]</scope>
    <source>
        <strain evidence="7 13">8378wB3</strain>
        <strain evidence="5 14">8379wE2</strain>
        <strain evidence="6 12">8379wE6</strain>
    </source>
</reference>
<reference evidence="4 18" key="6">
    <citation type="submission" date="2022-07" db="EMBL/GenBank/DDBJ databases">
        <title>The wastewater resistome of Residential Aged Care Facilities indicates a role of antimicrobial stewardship in reducing resistance.</title>
        <authorList>
            <person name="Sapula S."/>
            <person name="Hart B.J."/>
            <person name="Henrietta V."/>
            <person name="Amsalu A."/>
            <person name="Jon W."/>
            <person name="Siderius N."/>
            <person name="Nguyen L."/>
            <person name="Turnidge J."/>
            <person name="Gerber C."/>
        </authorList>
    </citation>
    <scope>NUCLEOTIDE SEQUENCE [LARGE SCALE GENOMIC DNA]</scope>
    <source>
        <strain evidence="4 18">ECA685</strain>
    </source>
</reference>
<evidence type="ECO:0000256" key="1">
    <source>
        <dbReference type="SAM" id="SignalP"/>
    </source>
</evidence>
<dbReference type="Proteomes" id="UP000460875">
    <property type="component" value="Unassembled WGS sequence"/>
</dbReference>
<evidence type="ECO:0000313" key="18">
    <source>
        <dbReference type="Proteomes" id="UP001247581"/>
    </source>
</evidence>
<gene>
    <name evidence="3" type="primary">gspS2</name>
    <name evidence="10" type="ORF">FOI11_020910</name>
    <name evidence="3" type="ORF">FOI11_02270</name>
    <name evidence="9" type="ORF">G4A38_09385</name>
    <name evidence="8" type="ORF">G4A47_08775</name>
    <name evidence="2" type="ORF">GOP25_02265</name>
    <name evidence="7" type="ORF">GP944_27250</name>
    <name evidence="5" type="ORF">GP975_04110</name>
    <name evidence="6" type="ORF">GP979_09830</name>
    <name evidence="4" type="ORF">NQD80_16380</name>
    <name evidence="11" type="ORF">QDW62_03860</name>
</gene>
<dbReference type="Proteomes" id="UP000581425">
    <property type="component" value="Unassembled WGS sequence"/>
</dbReference>
<dbReference type="EMBL" id="JACGTG010000001">
    <property type="protein sequence ID" value="MBA6238860.1"/>
    <property type="molecule type" value="Genomic_DNA"/>
</dbReference>
<dbReference type="EMBL" id="CP122634">
    <property type="protein sequence ID" value="WHI02717.1"/>
    <property type="molecule type" value="Genomic_DNA"/>
</dbReference>
<dbReference type="Proteomes" id="UP001179946">
    <property type="component" value="Chromosome"/>
</dbReference>